<comment type="caution">
    <text evidence="2">The sequence shown here is derived from an EMBL/GenBank/DDBJ whole genome shotgun (WGS) entry which is preliminary data.</text>
</comment>
<sequence>MYIPVLLNIITLASSKSLILPSAAICRNLCLNSCKMGWASFSNKTIAELLMQFRTGGGDWASVWQFSRI</sequence>
<keyword evidence="1" id="KW-0732">Signal</keyword>
<name>A0AAN9PAH6_CROPI</name>
<dbReference type="AlphaFoldDB" id="A0AAN9PAH6"/>
<keyword evidence="3" id="KW-1185">Reference proteome</keyword>
<proteinExistence type="predicted"/>
<dbReference type="Proteomes" id="UP001372338">
    <property type="component" value="Unassembled WGS sequence"/>
</dbReference>
<organism evidence="2 3">
    <name type="scientific">Crotalaria pallida</name>
    <name type="common">Smooth rattlebox</name>
    <name type="synonym">Crotalaria striata</name>
    <dbReference type="NCBI Taxonomy" id="3830"/>
    <lineage>
        <taxon>Eukaryota</taxon>
        <taxon>Viridiplantae</taxon>
        <taxon>Streptophyta</taxon>
        <taxon>Embryophyta</taxon>
        <taxon>Tracheophyta</taxon>
        <taxon>Spermatophyta</taxon>
        <taxon>Magnoliopsida</taxon>
        <taxon>eudicotyledons</taxon>
        <taxon>Gunneridae</taxon>
        <taxon>Pentapetalae</taxon>
        <taxon>rosids</taxon>
        <taxon>fabids</taxon>
        <taxon>Fabales</taxon>
        <taxon>Fabaceae</taxon>
        <taxon>Papilionoideae</taxon>
        <taxon>50 kb inversion clade</taxon>
        <taxon>genistoids sensu lato</taxon>
        <taxon>core genistoids</taxon>
        <taxon>Crotalarieae</taxon>
        <taxon>Crotalaria</taxon>
    </lineage>
</organism>
<protein>
    <recommendedName>
        <fullName evidence="4">Secreted protein</fullName>
    </recommendedName>
</protein>
<dbReference type="EMBL" id="JAYWIO010000001">
    <property type="protein sequence ID" value="KAK7290961.1"/>
    <property type="molecule type" value="Genomic_DNA"/>
</dbReference>
<evidence type="ECO:0008006" key="4">
    <source>
        <dbReference type="Google" id="ProtNLM"/>
    </source>
</evidence>
<accession>A0AAN9PAH6</accession>
<gene>
    <name evidence="2" type="ORF">RIF29_05776</name>
</gene>
<reference evidence="2 3" key="1">
    <citation type="submission" date="2024-01" db="EMBL/GenBank/DDBJ databases">
        <title>The genomes of 5 underutilized Papilionoideae crops provide insights into root nodulation and disease resistanc.</title>
        <authorList>
            <person name="Yuan L."/>
        </authorList>
    </citation>
    <scope>NUCLEOTIDE SEQUENCE [LARGE SCALE GENOMIC DNA]</scope>
    <source>
        <strain evidence="2">ZHUSHIDOU_FW_LH</strain>
        <tissue evidence="2">Leaf</tissue>
    </source>
</reference>
<evidence type="ECO:0000313" key="2">
    <source>
        <dbReference type="EMBL" id="KAK7290961.1"/>
    </source>
</evidence>
<feature type="signal peptide" evidence="1">
    <location>
        <begin position="1"/>
        <end position="15"/>
    </location>
</feature>
<evidence type="ECO:0000256" key="1">
    <source>
        <dbReference type="SAM" id="SignalP"/>
    </source>
</evidence>
<evidence type="ECO:0000313" key="3">
    <source>
        <dbReference type="Proteomes" id="UP001372338"/>
    </source>
</evidence>
<feature type="chain" id="PRO_5042992812" description="Secreted protein" evidence="1">
    <location>
        <begin position="16"/>
        <end position="69"/>
    </location>
</feature>